<evidence type="ECO:0000256" key="3">
    <source>
        <dbReference type="ARBA" id="ARBA00022963"/>
    </source>
</evidence>
<comment type="function">
    <text evidence="6">The production of the second messenger molecules diacylglycerol (DAG) and inositol 1,4,5-trisphosphate (IP3) is mediated by activated phosphatidylinositol-specific phospholipase C enzymes.</text>
</comment>
<evidence type="ECO:0000259" key="9">
    <source>
        <dbReference type="PROSITE" id="PS50008"/>
    </source>
</evidence>
<accession>A0A4S3JS64</accession>
<evidence type="ECO:0000256" key="4">
    <source>
        <dbReference type="ARBA" id="ARBA00023098"/>
    </source>
</evidence>
<dbReference type="PANTHER" id="PTHR10336:SF82">
    <property type="entry name" value="PHOSPHOINOSITIDE PHOSPHOLIPASE C"/>
    <property type="match status" value="1"/>
</dbReference>
<evidence type="ECO:0000313" key="11">
    <source>
        <dbReference type="EMBL" id="THC98475.1"/>
    </source>
</evidence>
<dbReference type="SUPFAM" id="SSF51695">
    <property type="entry name" value="PLC-like phosphodiesterases"/>
    <property type="match status" value="1"/>
</dbReference>
<evidence type="ECO:0000256" key="7">
    <source>
        <dbReference type="RuleBase" id="RU361133"/>
    </source>
</evidence>
<feature type="compositionally biased region" description="Low complexity" evidence="8">
    <location>
        <begin position="162"/>
        <end position="173"/>
    </location>
</feature>
<dbReference type="InterPro" id="IPR017946">
    <property type="entry name" value="PLC-like_Pdiesterase_TIM-brl"/>
</dbReference>
<dbReference type="Pfam" id="PF00387">
    <property type="entry name" value="PI-PLC-Y"/>
    <property type="match status" value="1"/>
</dbReference>
<dbReference type="PANTHER" id="PTHR10336">
    <property type="entry name" value="PHOSPHOINOSITIDE-SPECIFIC PHOSPHOLIPASE C FAMILY PROTEIN"/>
    <property type="match status" value="1"/>
</dbReference>
<dbReference type="CDD" id="cd08598">
    <property type="entry name" value="PI-PLC1c_yeast"/>
    <property type="match status" value="1"/>
</dbReference>
<comment type="catalytic activity">
    <reaction evidence="1 7">
        <text>a 1,2-diacyl-sn-glycero-3-phospho-(1D-myo-inositol-4,5-bisphosphate) + H2O = 1D-myo-inositol 1,4,5-trisphosphate + a 1,2-diacyl-sn-glycerol + H(+)</text>
        <dbReference type="Rhea" id="RHEA:33179"/>
        <dbReference type="ChEBI" id="CHEBI:15377"/>
        <dbReference type="ChEBI" id="CHEBI:15378"/>
        <dbReference type="ChEBI" id="CHEBI:17815"/>
        <dbReference type="ChEBI" id="CHEBI:58456"/>
        <dbReference type="ChEBI" id="CHEBI:203600"/>
        <dbReference type="EC" id="3.1.4.11"/>
    </reaction>
</comment>
<evidence type="ECO:0000313" key="13">
    <source>
        <dbReference type="Proteomes" id="UP000324241"/>
    </source>
</evidence>
<dbReference type="CDD" id="cd00275">
    <property type="entry name" value="C2_PLC_like"/>
    <property type="match status" value="1"/>
</dbReference>
<dbReference type="InterPro" id="IPR001711">
    <property type="entry name" value="PLipase_C_Pinositol-sp_Y"/>
</dbReference>
<sequence length="656" mass="71731">METTNELSELPHHTDRITLNLASGSPVTKSISGFSSTVSSHLDHIYKSLTASSKSNFFEDVQRESYSSESVGQRSADPLASAAAFHTYMASPASSALCPAEKPDLSAPITDYFISSSHNTYLTGNQLYSDAAASSYTNVLLSGCRCVEIDVWDGEPDDYSDDGTSSSSNSSDSSSDEEKVARRKKKAKPEKKRHRHLNSISSKLGSWLGRDSSSEEVPPTIECVSDAAIPVPSSPEPKVLHGHTLTKATTFRHVCNAIRDSAFVVSDLPVIVSLEVHASLEQQRAMVEIMEETWKGMLVEVTPEIEATQALPALEALKRKILIKVKYVIPTSEGEEDAVDDHTDELGLSELQPSQGESSTLATTSNTSDPPPHKPSKILHALSKLAVFTKGFHFSHFTQPEAKVPGHVFSLSENAAQAAHAKERDALFEHNRHHFMRVYPAGLRINSSNLDPTLFWHCGAQIVALNWQSLDKGMMLNHAMFDGEQGWVRKPLGYRGTDASEGKDIIRRQLDLTIEVLAGQDIPLPHGVTNEKGFHPYVSCSLHAEVPSEETGSAQADGDTDSDKASYKRTIKSASGVNPDFGGQKLQFPTISGIIDELTFIRFKVKDDQFGRDPMAAWVCIKVDRLQAGYRLIHLYDCTGSASNGVLLVHIMKDIS</sequence>
<dbReference type="InterPro" id="IPR000909">
    <property type="entry name" value="PLipase_C_PInositol-sp_X_dom"/>
</dbReference>
<evidence type="ECO:0000313" key="10">
    <source>
        <dbReference type="EMBL" id="KAA8645889.1"/>
    </source>
</evidence>
<feature type="domain" description="PI-PLC Y-box" evidence="9">
    <location>
        <begin position="382"/>
        <end position="494"/>
    </location>
</feature>
<dbReference type="EC" id="3.1.4.11" evidence="7"/>
<dbReference type="EMBL" id="QUQM01000007">
    <property type="protein sequence ID" value="KAA8645889.1"/>
    <property type="molecule type" value="Genomic_DNA"/>
</dbReference>
<dbReference type="InterPro" id="IPR035892">
    <property type="entry name" value="C2_domain_sf"/>
</dbReference>
<dbReference type="GO" id="GO:0004435">
    <property type="term" value="F:phosphatidylinositol-4,5-bisphosphate phospholipase C activity"/>
    <property type="evidence" value="ECO:0007669"/>
    <property type="project" value="UniProtKB-EC"/>
</dbReference>
<keyword evidence="4 7" id="KW-0443">Lipid metabolism</keyword>
<comment type="caution">
    <text evidence="11">The sequence shown here is derived from an EMBL/GenBank/DDBJ whole genome shotgun (WGS) entry which is preliminary data.</text>
</comment>
<dbReference type="GO" id="GO:0048015">
    <property type="term" value="P:phosphatidylinositol-mediated signaling"/>
    <property type="evidence" value="ECO:0007669"/>
    <property type="project" value="TreeGrafter"/>
</dbReference>
<dbReference type="STRING" id="1220188.A0A4S3JS64"/>
<dbReference type="OrthoDB" id="269822at2759"/>
<keyword evidence="3 7" id="KW-0442">Lipid degradation</keyword>
<dbReference type="Pfam" id="PF00388">
    <property type="entry name" value="PI-PLC-X"/>
    <property type="match status" value="1"/>
</dbReference>
<dbReference type="PROSITE" id="PS50007">
    <property type="entry name" value="PIPLC_X_DOMAIN"/>
    <property type="match status" value="1"/>
</dbReference>
<dbReference type="Proteomes" id="UP000324241">
    <property type="component" value="Unassembled WGS sequence"/>
</dbReference>
<dbReference type="VEuPathDB" id="FungiDB:EYZ11_002060"/>
<dbReference type="Proteomes" id="UP000308092">
    <property type="component" value="Unassembled WGS sequence"/>
</dbReference>
<feature type="compositionally biased region" description="Basic residues" evidence="8">
    <location>
        <begin position="181"/>
        <end position="196"/>
    </location>
</feature>
<keyword evidence="5" id="KW-0807">Transducer</keyword>
<dbReference type="PRINTS" id="PR00390">
    <property type="entry name" value="PHPHLIPASEC"/>
</dbReference>
<reference evidence="10 13" key="2">
    <citation type="submission" date="2019-08" db="EMBL/GenBank/DDBJ databases">
        <title>The genome sequence of a newly discovered highly antifungal drug resistant Aspergillus species, Aspergillus tanneri NIH 1004.</title>
        <authorList>
            <person name="Mounaud S."/>
            <person name="Singh I."/>
            <person name="Joardar V."/>
            <person name="Pakala S."/>
            <person name="Pakala S."/>
            <person name="Venepally P."/>
            <person name="Chung J.K."/>
            <person name="Losada L."/>
            <person name="Nierman W.C."/>
        </authorList>
    </citation>
    <scope>NUCLEOTIDE SEQUENCE [LARGE SCALE GENOMIC DNA]</scope>
    <source>
        <strain evidence="10 13">NIH1004</strain>
    </source>
</reference>
<dbReference type="SUPFAM" id="SSF49562">
    <property type="entry name" value="C2 domain (Calcium/lipid-binding domain, CaLB)"/>
    <property type="match status" value="1"/>
</dbReference>
<keyword evidence="2 7" id="KW-0378">Hydrolase</keyword>
<dbReference type="RefSeq" id="XP_033425250.1">
    <property type="nucleotide sequence ID" value="XM_033571935.1"/>
</dbReference>
<organism evidence="11 12">
    <name type="scientific">Aspergillus tanneri</name>
    <dbReference type="NCBI Taxonomy" id="1220188"/>
    <lineage>
        <taxon>Eukaryota</taxon>
        <taxon>Fungi</taxon>
        <taxon>Dikarya</taxon>
        <taxon>Ascomycota</taxon>
        <taxon>Pezizomycotina</taxon>
        <taxon>Eurotiomycetes</taxon>
        <taxon>Eurotiomycetidae</taxon>
        <taxon>Eurotiales</taxon>
        <taxon>Aspergillaceae</taxon>
        <taxon>Aspergillus</taxon>
        <taxon>Aspergillus subgen. Circumdati</taxon>
    </lineage>
</organism>
<dbReference type="GO" id="GO:0051209">
    <property type="term" value="P:release of sequestered calcium ion into cytosol"/>
    <property type="evidence" value="ECO:0007669"/>
    <property type="project" value="TreeGrafter"/>
</dbReference>
<name>A0A4S3JS64_9EURO</name>
<dbReference type="Gene3D" id="2.60.40.150">
    <property type="entry name" value="C2 domain"/>
    <property type="match status" value="1"/>
</dbReference>
<evidence type="ECO:0000256" key="5">
    <source>
        <dbReference type="ARBA" id="ARBA00023224"/>
    </source>
</evidence>
<protein>
    <recommendedName>
        <fullName evidence="7">Phosphoinositide phospholipase C</fullName>
        <ecNumber evidence="7">3.1.4.11</ecNumber>
    </recommendedName>
</protein>
<dbReference type="SMART" id="SM00148">
    <property type="entry name" value="PLCXc"/>
    <property type="match status" value="1"/>
</dbReference>
<evidence type="ECO:0000256" key="2">
    <source>
        <dbReference type="ARBA" id="ARBA00022801"/>
    </source>
</evidence>
<reference evidence="11 12" key="1">
    <citation type="submission" date="2019-03" db="EMBL/GenBank/DDBJ databases">
        <title>The genome sequence of a newly discovered highly antifungal drug resistant Aspergillus species, Aspergillus tanneri NIH 1004.</title>
        <authorList>
            <person name="Mounaud S."/>
            <person name="Singh I."/>
            <person name="Joardar V."/>
            <person name="Pakala S."/>
            <person name="Pakala S."/>
            <person name="Venepally P."/>
            <person name="Hoover J."/>
            <person name="Nierman W."/>
            <person name="Chung J."/>
            <person name="Losada L."/>
        </authorList>
    </citation>
    <scope>NUCLEOTIDE SEQUENCE [LARGE SCALE GENOMIC DNA]</scope>
    <source>
        <strain evidence="11 12">NIH1004</strain>
    </source>
</reference>
<dbReference type="Gene3D" id="3.20.20.190">
    <property type="entry name" value="Phosphatidylinositol (PI) phosphodiesterase"/>
    <property type="match status" value="1"/>
</dbReference>
<dbReference type="SMART" id="SM00149">
    <property type="entry name" value="PLCYc"/>
    <property type="match status" value="1"/>
</dbReference>
<feature type="compositionally biased region" description="Polar residues" evidence="8">
    <location>
        <begin position="351"/>
        <end position="368"/>
    </location>
</feature>
<feature type="region of interest" description="Disordered" evidence="8">
    <location>
        <begin position="156"/>
        <end position="196"/>
    </location>
</feature>
<dbReference type="InterPro" id="IPR001192">
    <property type="entry name" value="PI-PLC_fam"/>
</dbReference>
<dbReference type="AlphaFoldDB" id="A0A4S3JS64"/>
<dbReference type="GeneID" id="54330012"/>
<dbReference type="PROSITE" id="PS50008">
    <property type="entry name" value="PIPLC_Y_DOMAIN"/>
    <property type="match status" value="1"/>
</dbReference>
<evidence type="ECO:0000256" key="8">
    <source>
        <dbReference type="SAM" id="MobiDB-lite"/>
    </source>
</evidence>
<evidence type="ECO:0000256" key="1">
    <source>
        <dbReference type="ARBA" id="ARBA00001195"/>
    </source>
</evidence>
<evidence type="ECO:0000256" key="6">
    <source>
        <dbReference type="ARBA" id="ARBA00059664"/>
    </source>
</evidence>
<evidence type="ECO:0000313" key="12">
    <source>
        <dbReference type="Proteomes" id="UP000308092"/>
    </source>
</evidence>
<dbReference type="FunFam" id="2.60.40.150:FF:000220">
    <property type="entry name" value="Phosphoinositide phospholipase C"/>
    <property type="match status" value="1"/>
</dbReference>
<dbReference type="FunFam" id="3.20.20.190:FF:000060">
    <property type="entry name" value="Phosphoinositide phospholipase C"/>
    <property type="match status" value="1"/>
</dbReference>
<dbReference type="GO" id="GO:0016042">
    <property type="term" value="P:lipid catabolic process"/>
    <property type="evidence" value="ECO:0007669"/>
    <property type="project" value="UniProtKB-KW"/>
</dbReference>
<dbReference type="FunFam" id="3.20.20.190:FF:000039">
    <property type="entry name" value="Phosphoinositide phospholipase C"/>
    <property type="match status" value="1"/>
</dbReference>
<proteinExistence type="predicted"/>
<gene>
    <name evidence="10" type="ORF">ATNIH1004_007310</name>
    <name evidence="11" type="ORF">EYZ11_002060</name>
</gene>
<feature type="region of interest" description="Disordered" evidence="8">
    <location>
        <begin position="349"/>
        <end position="375"/>
    </location>
</feature>
<keyword evidence="12" id="KW-1185">Reference proteome</keyword>
<dbReference type="EMBL" id="SOSA01000043">
    <property type="protein sequence ID" value="THC98475.1"/>
    <property type="molecule type" value="Genomic_DNA"/>
</dbReference>